<dbReference type="Proteomes" id="UP000309454">
    <property type="component" value="Unassembled WGS sequence"/>
</dbReference>
<dbReference type="EMBL" id="JACHYA010000008">
    <property type="protein sequence ID" value="MBB3172016.1"/>
    <property type="molecule type" value="Genomic_DNA"/>
</dbReference>
<evidence type="ECO:0000313" key="1">
    <source>
        <dbReference type="EMBL" id="MBB3172016.1"/>
    </source>
</evidence>
<dbReference type="OrthoDB" id="3196834at2"/>
<sequence>MKDNNSDNEELNLEAALVPPGEDDDMILIGCEELDAVPLESEDHSLAIPSGFSGFKARLDALIPLLGNVAAAVPGKDAAIVRFPVVDGKQLGWSDLLNRKTPGWEEWKQLGGFNKDGNFNPQAAIKKAGLKSNPAAVANLALQGAAIVVGQAYMTEINSKLESIESGIATIERMLGRDKEAEIDGIFRKLKQYATDLEDNSADPVKLQAVINNLESMSTAALQLWSYQISSLNDFKQELSKSGRLNEKETREAIDKLRTLEEASASTFQLAMLVEQTSMQYDNDFSSKRVGKLKASASDMLEEYQSAHDDVCMKLSVKVDKVKGLSPIAVAKKRELKEPPKNPVDGAVKHVGEFVDRHTPLAVLKEGKKKNEDKKRGLYREISKDGSMPSTVDAQISQLDNLDFMFNGANALLITEGEIRFIADADTDTSGRE</sequence>
<evidence type="ECO:0000313" key="4">
    <source>
        <dbReference type="Proteomes" id="UP000530850"/>
    </source>
</evidence>
<gene>
    <name evidence="2" type="ORF">E5982_04570</name>
    <name evidence="1" type="ORF">FHR31_001849</name>
</gene>
<dbReference type="AlphaFoldDB" id="A0A3N0ABY1"/>
<evidence type="ECO:0000313" key="2">
    <source>
        <dbReference type="EMBL" id="TJW11479.1"/>
    </source>
</evidence>
<dbReference type="GeneID" id="93356524"/>
<name>A0A3N0ABY1_9ACTN</name>
<keyword evidence="3" id="KW-1185">Reference proteome</keyword>
<dbReference type="RefSeq" id="WP_123185220.1">
    <property type="nucleotide sequence ID" value="NZ_JACHYA010000008.1"/>
</dbReference>
<dbReference type="Proteomes" id="UP000530850">
    <property type="component" value="Unassembled WGS sequence"/>
</dbReference>
<organism evidence="2 3">
    <name type="scientific">Parvibacter caecicola</name>
    <dbReference type="NCBI Taxonomy" id="747645"/>
    <lineage>
        <taxon>Bacteria</taxon>
        <taxon>Bacillati</taxon>
        <taxon>Actinomycetota</taxon>
        <taxon>Coriobacteriia</taxon>
        <taxon>Coriobacteriales</taxon>
        <taxon>Coriobacteriaceae</taxon>
        <taxon>Parvibacter</taxon>
    </lineage>
</organism>
<reference evidence="2 3" key="1">
    <citation type="submission" date="2019-04" db="EMBL/GenBank/DDBJ databases">
        <title>Microbes associate with the intestines of laboratory mice.</title>
        <authorList>
            <person name="Navarre W."/>
            <person name="Wong E."/>
            <person name="Huang K.C."/>
            <person name="Tropini C."/>
            <person name="Ng K."/>
            <person name="Yu B."/>
        </authorList>
    </citation>
    <scope>NUCLEOTIDE SEQUENCE [LARGE SCALE GENOMIC DNA]</scope>
    <source>
        <strain evidence="2 3">NM48_B13</strain>
    </source>
</reference>
<reference evidence="1 4" key="2">
    <citation type="submission" date="2020-08" db="EMBL/GenBank/DDBJ databases">
        <title>Sequencing the genomes of 1000 actinobacteria strains.</title>
        <authorList>
            <person name="Klenk H.-P."/>
        </authorList>
    </citation>
    <scope>NUCLEOTIDE SEQUENCE [LARGE SCALE GENOMIC DNA]</scope>
    <source>
        <strain evidence="1 4">DSM 22242</strain>
    </source>
</reference>
<evidence type="ECO:0000313" key="3">
    <source>
        <dbReference type="Proteomes" id="UP000309454"/>
    </source>
</evidence>
<comment type="caution">
    <text evidence="2">The sequence shown here is derived from an EMBL/GenBank/DDBJ whole genome shotgun (WGS) entry which is preliminary data.</text>
</comment>
<dbReference type="EMBL" id="SSTM01000002">
    <property type="protein sequence ID" value="TJW11479.1"/>
    <property type="molecule type" value="Genomic_DNA"/>
</dbReference>
<protein>
    <submittedName>
        <fullName evidence="1">Polyhydroxyalkanoate synthesis regulator phasin</fullName>
    </submittedName>
</protein>
<accession>A0A3N0ABY1</accession>
<proteinExistence type="predicted"/>